<dbReference type="AlphaFoldDB" id="A0A972NPB4"/>
<name>A0A972NPB4_9BURK</name>
<dbReference type="InterPro" id="IPR026866">
    <property type="entry name" value="CR006_AAA"/>
</dbReference>
<accession>A0A972NPB4</accession>
<dbReference type="Gene3D" id="3.40.50.300">
    <property type="entry name" value="P-loop containing nucleotide triphosphate hydrolases"/>
    <property type="match status" value="2"/>
</dbReference>
<dbReference type="Pfam" id="PF13166">
    <property type="entry name" value="AAA_13"/>
    <property type="match status" value="1"/>
</dbReference>
<dbReference type="EMBL" id="WOEZ01000117">
    <property type="protein sequence ID" value="NPT57111.1"/>
    <property type="molecule type" value="Genomic_DNA"/>
</dbReference>
<proteinExistence type="predicted"/>
<sequence length="754" mass="84454">MIESIEICDVATYVEAQSLTGLSKFNFIYGSNGSGKTTVSRVIADEGAYHSCRVKWKSGAKMQAMVYNRDFVERNFGPSTELKGIFTLGEKNAETLDKLAAAKTDLDKFGKSISELTEVRDGTDGLGGKRGELTKVEDDFRDACWAQKKKHEKTLKKAFEGVLNSSENFKLRVLREKLSNNAPLRQLDELEAHAKTVFGPTSLTELSVPIVSGSNLLAHESNEILKKRVLGKQDVDIADMIRKLGNSDWVRQGRAFYEVNDSTCPFCQQRTDDAFGKSLEDYFDQTFLNDSAAIDDLTADYAVDAERFQAQLAVILSNPSKFLNSDALRIEAELVDSRIMVNKQLLAQKQREPSRVIELEPMGPVLGTISTLIAEANKAVATHNKTVTNIAQEKQDLISQSWRYILDVELKASLQDYETKRQGLTKAIDAIGKRIDEATDSQKLKVKEIAELEKQSTSIQPTVDAINSLLTSFGFRGFTLAKAQSGNCYTLRRGNGSDAKDTLSEGERTFVTFLYFIHLLKGSESESGMTSDRVVVFDDPVSSLDSDVLFIVASLIKGVLQEVRDGKGHVKQVFVLTHNVYFHKEVTFNARRNDREAMRGEETFWVVRKSGAKSKIESHSKNPISTSYELLWTEVRQSGRTNLSIQNTLRRILENYFKILGRIDPDEICDKFEGGERLMCRSLFSWVNDGSHFAHDDLYIAIDESMVERYLIIFRAIFDRSGHGAHYKMMMGDAYIDQPTAALVDETKGASKTA</sequence>
<dbReference type="SUPFAM" id="SSF52540">
    <property type="entry name" value="P-loop containing nucleoside triphosphate hydrolases"/>
    <property type="match status" value="1"/>
</dbReference>
<protein>
    <submittedName>
        <fullName evidence="2">AAA family ATPase</fullName>
    </submittedName>
</protein>
<reference evidence="2 3" key="1">
    <citation type="submission" date="2019-11" db="EMBL/GenBank/DDBJ databases">
        <title>Metabolism of dissolved organic matter in forest soils.</title>
        <authorList>
            <person name="Cyle K.T."/>
            <person name="Wilhelm R.C."/>
            <person name="Martinez C.E."/>
        </authorList>
    </citation>
    <scope>NUCLEOTIDE SEQUENCE [LARGE SCALE GENOMIC DNA]</scope>
    <source>
        <strain evidence="2 3">5N</strain>
    </source>
</reference>
<organism evidence="2 3">
    <name type="scientific">Paraburkholderia elongata</name>
    <dbReference type="NCBI Taxonomy" id="2675747"/>
    <lineage>
        <taxon>Bacteria</taxon>
        <taxon>Pseudomonadati</taxon>
        <taxon>Pseudomonadota</taxon>
        <taxon>Betaproteobacteria</taxon>
        <taxon>Burkholderiales</taxon>
        <taxon>Burkholderiaceae</taxon>
        <taxon>Paraburkholderia</taxon>
    </lineage>
</organism>
<dbReference type="Proteomes" id="UP000655523">
    <property type="component" value="Unassembled WGS sequence"/>
</dbReference>
<dbReference type="PANTHER" id="PTHR32114">
    <property type="entry name" value="ABC TRANSPORTER ABCH.3"/>
    <property type="match status" value="1"/>
</dbReference>
<evidence type="ECO:0000313" key="2">
    <source>
        <dbReference type="EMBL" id="NPT57111.1"/>
    </source>
</evidence>
<gene>
    <name evidence="2" type="ORF">GNZ13_21650</name>
</gene>
<evidence type="ECO:0000313" key="3">
    <source>
        <dbReference type="Proteomes" id="UP000655523"/>
    </source>
</evidence>
<feature type="domain" description="Protein CR006 P-loop" evidence="1">
    <location>
        <begin position="12"/>
        <end position="719"/>
    </location>
</feature>
<dbReference type="PANTHER" id="PTHR32114:SF2">
    <property type="entry name" value="ABC TRANSPORTER ABCH.3"/>
    <property type="match status" value="1"/>
</dbReference>
<comment type="caution">
    <text evidence="2">The sequence shown here is derived from an EMBL/GenBank/DDBJ whole genome shotgun (WGS) entry which is preliminary data.</text>
</comment>
<evidence type="ECO:0000259" key="1">
    <source>
        <dbReference type="Pfam" id="PF13166"/>
    </source>
</evidence>
<dbReference type="InterPro" id="IPR027417">
    <property type="entry name" value="P-loop_NTPase"/>
</dbReference>
<keyword evidence="3" id="KW-1185">Reference proteome</keyword>